<evidence type="ECO:0000256" key="1">
    <source>
        <dbReference type="ARBA" id="ARBA00004141"/>
    </source>
</evidence>
<feature type="transmembrane region" description="Helical" evidence="10">
    <location>
        <begin position="626"/>
        <end position="647"/>
    </location>
</feature>
<feature type="transmembrane region" description="Helical" evidence="10">
    <location>
        <begin position="426"/>
        <end position="446"/>
    </location>
</feature>
<dbReference type="PANTHER" id="PTHR48042">
    <property type="entry name" value="ABC TRANSPORTER G FAMILY MEMBER 11"/>
    <property type="match status" value="1"/>
</dbReference>
<keyword evidence="6" id="KW-0067">ATP-binding</keyword>
<dbReference type="InterPro" id="IPR013525">
    <property type="entry name" value="ABC2_TM"/>
</dbReference>
<evidence type="ECO:0000256" key="8">
    <source>
        <dbReference type="ARBA" id="ARBA00023136"/>
    </source>
</evidence>
<dbReference type="InterPro" id="IPR052215">
    <property type="entry name" value="Plant_ABCG"/>
</dbReference>
<comment type="subcellular location">
    <subcellularLocation>
        <location evidence="1">Membrane</location>
        <topology evidence="1">Multi-pass membrane protein</topology>
    </subcellularLocation>
</comment>
<keyword evidence="3" id="KW-0813">Transport</keyword>
<dbReference type="InterPro" id="IPR027417">
    <property type="entry name" value="P-loop_NTPase"/>
</dbReference>
<evidence type="ECO:0000256" key="7">
    <source>
        <dbReference type="ARBA" id="ARBA00022989"/>
    </source>
</evidence>
<proteinExistence type="inferred from homology"/>
<dbReference type="Gene3D" id="3.40.50.300">
    <property type="entry name" value="P-loop containing nucleotide triphosphate hydrolases"/>
    <property type="match status" value="1"/>
</dbReference>
<protein>
    <submittedName>
        <fullName evidence="12">ABC transporter G family member 11</fullName>
    </submittedName>
</protein>
<dbReference type="Pfam" id="PF19055">
    <property type="entry name" value="ABC2_membrane_7"/>
    <property type="match status" value="1"/>
</dbReference>
<feature type="transmembrane region" description="Helical" evidence="10">
    <location>
        <begin position="502"/>
        <end position="524"/>
    </location>
</feature>
<dbReference type="GO" id="GO:0005524">
    <property type="term" value="F:ATP binding"/>
    <property type="evidence" value="ECO:0007669"/>
    <property type="project" value="UniProtKB-KW"/>
</dbReference>
<dbReference type="CDD" id="cd03213">
    <property type="entry name" value="ABCG_EPDR"/>
    <property type="match status" value="1"/>
</dbReference>
<evidence type="ECO:0000256" key="3">
    <source>
        <dbReference type="ARBA" id="ARBA00022448"/>
    </source>
</evidence>
<dbReference type="InterPro" id="IPR003439">
    <property type="entry name" value="ABC_transporter-like_ATP-bd"/>
</dbReference>
<evidence type="ECO:0000256" key="6">
    <source>
        <dbReference type="ARBA" id="ARBA00022840"/>
    </source>
</evidence>
<evidence type="ECO:0000256" key="4">
    <source>
        <dbReference type="ARBA" id="ARBA00022692"/>
    </source>
</evidence>
<reference evidence="12 13" key="1">
    <citation type="journal article" date="2017" name="Nature">
        <title>The Apostasia genome and the evolution of orchids.</title>
        <authorList>
            <person name="Zhang G.Q."/>
            <person name="Liu K.W."/>
            <person name="Li Z."/>
            <person name="Lohaus R."/>
            <person name="Hsiao Y.Y."/>
            <person name="Niu S.C."/>
            <person name="Wang J.Y."/>
            <person name="Lin Y.C."/>
            <person name="Xu Q."/>
            <person name="Chen L.J."/>
            <person name="Yoshida K."/>
            <person name="Fujiwara S."/>
            <person name="Wang Z.W."/>
            <person name="Zhang Y.Q."/>
            <person name="Mitsuda N."/>
            <person name="Wang M."/>
            <person name="Liu G.H."/>
            <person name="Pecoraro L."/>
            <person name="Huang H.X."/>
            <person name="Xiao X.J."/>
            <person name="Lin M."/>
            <person name="Wu X.Y."/>
            <person name="Wu W.L."/>
            <person name="Chen Y.Y."/>
            <person name="Chang S.B."/>
            <person name="Sakamoto S."/>
            <person name="Ohme-Takagi M."/>
            <person name="Yagi M."/>
            <person name="Zeng S.J."/>
            <person name="Shen C.Y."/>
            <person name="Yeh C.M."/>
            <person name="Luo Y.B."/>
            <person name="Tsai W.C."/>
            <person name="Van de Peer Y."/>
            <person name="Liu Z.J."/>
        </authorList>
    </citation>
    <scope>NUCLEOTIDE SEQUENCE [LARGE SCALE GENOMIC DNA]</scope>
    <source>
        <strain evidence="13">cv. Shenzhen</strain>
        <tissue evidence="12">Stem</tissue>
    </source>
</reference>
<evidence type="ECO:0000259" key="11">
    <source>
        <dbReference type="PROSITE" id="PS50893"/>
    </source>
</evidence>
<keyword evidence="4 10" id="KW-0812">Transmembrane</keyword>
<keyword evidence="7 10" id="KW-1133">Transmembrane helix</keyword>
<dbReference type="GO" id="GO:0016887">
    <property type="term" value="F:ATP hydrolysis activity"/>
    <property type="evidence" value="ECO:0007669"/>
    <property type="project" value="InterPro"/>
</dbReference>
<dbReference type="Pfam" id="PF00005">
    <property type="entry name" value="ABC_tran"/>
    <property type="match status" value="1"/>
</dbReference>
<feature type="transmembrane region" description="Helical" evidence="10">
    <location>
        <begin position="392"/>
        <end position="414"/>
    </location>
</feature>
<evidence type="ECO:0000256" key="5">
    <source>
        <dbReference type="ARBA" id="ARBA00022741"/>
    </source>
</evidence>
<dbReference type="AlphaFoldDB" id="A0A2I0BDM5"/>
<dbReference type="PROSITE" id="PS50893">
    <property type="entry name" value="ABC_TRANSPORTER_2"/>
    <property type="match status" value="1"/>
</dbReference>
<feature type="region of interest" description="Disordered" evidence="9">
    <location>
        <begin position="18"/>
        <end position="42"/>
    </location>
</feature>
<name>A0A2I0BDM5_9ASPA</name>
<comment type="similarity">
    <text evidence="2">Belongs to the ABC transporter superfamily. ABCG family. Eye pigment precursor importer (TC 3.A.1.204) subfamily.</text>
</comment>
<dbReference type="Pfam" id="PF01061">
    <property type="entry name" value="ABC2_membrane"/>
    <property type="match status" value="1"/>
</dbReference>
<dbReference type="SMART" id="SM00382">
    <property type="entry name" value="AAA"/>
    <property type="match status" value="1"/>
</dbReference>
<dbReference type="InterPro" id="IPR043926">
    <property type="entry name" value="ABCG_dom"/>
</dbReference>
<dbReference type="GO" id="GO:0140359">
    <property type="term" value="F:ABC-type transporter activity"/>
    <property type="evidence" value="ECO:0007669"/>
    <property type="project" value="InterPro"/>
</dbReference>
<keyword evidence="13" id="KW-1185">Reference proteome</keyword>
<dbReference type="GO" id="GO:0016020">
    <property type="term" value="C:membrane"/>
    <property type="evidence" value="ECO:0007669"/>
    <property type="project" value="UniProtKB-SubCell"/>
</dbReference>
<dbReference type="PANTHER" id="PTHR48042:SF19">
    <property type="entry name" value="OS09G0472100 PROTEIN"/>
    <property type="match status" value="1"/>
</dbReference>
<keyword evidence="5" id="KW-0547">Nucleotide-binding</keyword>
<keyword evidence="8 10" id="KW-0472">Membrane</keyword>
<dbReference type="PROSITE" id="PS00211">
    <property type="entry name" value="ABC_TRANSPORTER_1"/>
    <property type="match status" value="1"/>
</dbReference>
<dbReference type="EMBL" id="KZ451889">
    <property type="protein sequence ID" value="PKA65866.1"/>
    <property type="molecule type" value="Genomic_DNA"/>
</dbReference>
<feature type="transmembrane region" description="Helical" evidence="10">
    <location>
        <begin position="530"/>
        <end position="553"/>
    </location>
</feature>
<dbReference type="InterPro" id="IPR003593">
    <property type="entry name" value="AAA+_ATPase"/>
</dbReference>
<dbReference type="OrthoDB" id="66620at2759"/>
<feature type="domain" description="ABC transporter" evidence="11">
    <location>
        <begin position="50"/>
        <end position="294"/>
    </location>
</feature>
<accession>A0A2I0BDM5</accession>
<dbReference type="InterPro" id="IPR017871">
    <property type="entry name" value="ABC_transporter-like_CS"/>
</dbReference>
<evidence type="ECO:0000256" key="9">
    <source>
        <dbReference type="SAM" id="MobiDB-lite"/>
    </source>
</evidence>
<organism evidence="12 13">
    <name type="scientific">Apostasia shenzhenica</name>
    <dbReference type="NCBI Taxonomy" id="1088818"/>
    <lineage>
        <taxon>Eukaryota</taxon>
        <taxon>Viridiplantae</taxon>
        <taxon>Streptophyta</taxon>
        <taxon>Embryophyta</taxon>
        <taxon>Tracheophyta</taxon>
        <taxon>Spermatophyta</taxon>
        <taxon>Magnoliopsida</taxon>
        <taxon>Liliopsida</taxon>
        <taxon>Asparagales</taxon>
        <taxon>Orchidaceae</taxon>
        <taxon>Apostasioideae</taxon>
        <taxon>Apostasia</taxon>
    </lineage>
</organism>
<sequence>MAVENNAAIPVIQEDQPEVQAGRSDSWTRFGGPQAGRDVPAAGEDRPAYLTWEDLWVTKSDGNGKSTAILSGLTGLAQPGEVLAIMGPSGCGKSTLLDVLAGRLGSQMRQSGLILVNGRKQTLAYGTSAYVTQDDQLMATLTVREAVCYSAELLLPDSMSRSQKRERAETAMAEMGLQDAMDTRIGGRSSKGISGGQRRRLSICVETLTRPKLLFLDEPTSGLDGAASYHVMSRIASQARRHAGTVVAAIHQPSSEVFHLFDNLCLLSSGMTVYFGPISFTAEFFAASGFPCPPMRNLADHLLRTINKDFDKIGEVDSYQLGSKSTAEAINILVKSYRSSNISEQVLGQVAQIGSLDGATSVKKGSQARFSTQCLVLTRRSFVNMYRDPGYYWLRLVIYIALCVSIGTIFYDIGDDYSSIQARGSMLLFVSAFLTFMSIGGFPSFVEDLKIYRRERLNGHYGAGAFTIANAVSSSPFLLLISIFPAAAAYYLVGLQKDPQRFFFFSAVLYSSMVLVEGLMMIVASLVPDFLMGIITGAGVQGGMILASGFFRLPNDMPRPVWRYPAYYIAFHRYANQAYYKNEFFGLSFPSSSRVGGSGSGRASIRVSGREIVRDYWQMEVGYSKFVDLAVMAGMAVAYRFLFWVILKAAELKPALLISKLMPFGNKKHHQQVMQMLE</sequence>
<dbReference type="STRING" id="1088818.A0A2I0BDM5"/>
<evidence type="ECO:0000313" key="13">
    <source>
        <dbReference type="Proteomes" id="UP000236161"/>
    </source>
</evidence>
<dbReference type="FunFam" id="3.40.50.300:FF:001533">
    <property type="entry name" value="ABC transporter G family member 11"/>
    <property type="match status" value="1"/>
</dbReference>
<evidence type="ECO:0000256" key="2">
    <source>
        <dbReference type="ARBA" id="ARBA00005814"/>
    </source>
</evidence>
<evidence type="ECO:0000256" key="10">
    <source>
        <dbReference type="SAM" id="Phobius"/>
    </source>
</evidence>
<dbReference type="Proteomes" id="UP000236161">
    <property type="component" value="Unassembled WGS sequence"/>
</dbReference>
<dbReference type="SUPFAM" id="SSF52540">
    <property type="entry name" value="P-loop containing nucleoside triphosphate hydrolases"/>
    <property type="match status" value="1"/>
</dbReference>
<evidence type="ECO:0000313" key="12">
    <source>
        <dbReference type="EMBL" id="PKA65866.1"/>
    </source>
</evidence>
<feature type="transmembrane region" description="Helical" evidence="10">
    <location>
        <begin position="466"/>
        <end position="493"/>
    </location>
</feature>
<gene>
    <name evidence="12" type="primary">ABCG11</name>
    <name evidence="12" type="ORF">AXF42_Ash017392</name>
</gene>